<keyword evidence="1" id="KW-0732">Signal</keyword>
<organism evidence="3 4">
    <name type="scientific">Hymenobacter koreensis</name>
    <dbReference type="NCBI Taxonomy" id="1084523"/>
    <lineage>
        <taxon>Bacteria</taxon>
        <taxon>Pseudomonadati</taxon>
        <taxon>Bacteroidota</taxon>
        <taxon>Cytophagia</taxon>
        <taxon>Cytophagales</taxon>
        <taxon>Hymenobacteraceae</taxon>
        <taxon>Hymenobacter</taxon>
    </lineage>
</organism>
<keyword evidence="4" id="KW-1185">Reference proteome</keyword>
<evidence type="ECO:0000313" key="3">
    <source>
        <dbReference type="EMBL" id="GAA4375669.1"/>
    </source>
</evidence>
<gene>
    <name evidence="3" type="ORF">GCM10023186_08720</name>
</gene>
<feature type="chain" id="PRO_5046930912" evidence="1">
    <location>
        <begin position="27"/>
        <end position="200"/>
    </location>
</feature>
<dbReference type="Gene3D" id="3.40.30.10">
    <property type="entry name" value="Glutaredoxin"/>
    <property type="match status" value="1"/>
</dbReference>
<accession>A0ABP8IWA7</accession>
<comment type="caution">
    <text evidence="3">The sequence shown here is derived from an EMBL/GenBank/DDBJ whole genome shotgun (WGS) entry which is preliminary data.</text>
</comment>
<dbReference type="PROSITE" id="PS51352">
    <property type="entry name" value="THIOREDOXIN_2"/>
    <property type="match status" value="1"/>
</dbReference>
<evidence type="ECO:0000313" key="4">
    <source>
        <dbReference type="Proteomes" id="UP001500454"/>
    </source>
</evidence>
<feature type="domain" description="Thioredoxin" evidence="2">
    <location>
        <begin position="25"/>
        <end position="178"/>
    </location>
</feature>
<sequence length="200" mass="21205">MSFRRLSLLAAVLLLTATVVVTSARAQSGVVTDFTLQSSTNSTVTLSSFAGKKAVVVVFTNGSCPFSKLYESRLQALASQYSAQGVEFLFVNAPINLEQAPTATGADKIKVKTEGQSMAQYADEGLKTAALLGVTKTPEVVVLQSTSGGFAMRYRGAIDDNPQMESYVKDRFLKATLDAVVAGQATGFTEKRASGCLIKK</sequence>
<protein>
    <submittedName>
        <fullName evidence="3">Thioredoxin family protein</fullName>
    </submittedName>
</protein>
<dbReference type="EMBL" id="BAABHA010000002">
    <property type="protein sequence ID" value="GAA4375669.1"/>
    <property type="molecule type" value="Genomic_DNA"/>
</dbReference>
<dbReference type="Proteomes" id="UP001500454">
    <property type="component" value="Unassembled WGS sequence"/>
</dbReference>
<reference evidence="4" key="1">
    <citation type="journal article" date="2019" name="Int. J. Syst. Evol. Microbiol.">
        <title>The Global Catalogue of Microorganisms (GCM) 10K type strain sequencing project: providing services to taxonomists for standard genome sequencing and annotation.</title>
        <authorList>
            <consortium name="The Broad Institute Genomics Platform"/>
            <consortium name="The Broad Institute Genome Sequencing Center for Infectious Disease"/>
            <person name="Wu L."/>
            <person name="Ma J."/>
        </authorList>
    </citation>
    <scope>NUCLEOTIDE SEQUENCE [LARGE SCALE GENOMIC DNA]</scope>
    <source>
        <strain evidence="4">JCM 17924</strain>
    </source>
</reference>
<dbReference type="InterPro" id="IPR036249">
    <property type="entry name" value="Thioredoxin-like_sf"/>
</dbReference>
<dbReference type="InterPro" id="IPR000866">
    <property type="entry name" value="AhpC/TSA"/>
</dbReference>
<evidence type="ECO:0000256" key="1">
    <source>
        <dbReference type="SAM" id="SignalP"/>
    </source>
</evidence>
<evidence type="ECO:0000259" key="2">
    <source>
        <dbReference type="PROSITE" id="PS51352"/>
    </source>
</evidence>
<dbReference type="RefSeq" id="WP_345221735.1">
    <property type="nucleotide sequence ID" value="NZ_BAABHA010000002.1"/>
</dbReference>
<proteinExistence type="predicted"/>
<feature type="signal peptide" evidence="1">
    <location>
        <begin position="1"/>
        <end position="26"/>
    </location>
</feature>
<dbReference type="Pfam" id="PF00578">
    <property type="entry name" value="AhpC-TSA"/>
    <property type="match status" value="1"/>
</dbReference>
<dbReference type="PANTHER" id="PTHR43640">
    <property type="entry name" value="OS07G0260300 PROTEIN"/>
    <property type="match status" value="1"/>
</dbReference>
<dbReference type="PANTHER" id="PTHR43640:SF1">
    <property type="entry name" value="THIOREDOXIN-DEPENDENT PEROXIREDOXIN"/>
    <property type="match status" value="1"/>
</dbReference>
<dbReference type="InterPro" id="IPR013766">
    <property type="entry name" value="Thioredoxin_domain"/>
</dbReference>
<dbReference type="InterPro" id="IPR047262">
    <property type="entry name" value="PRX-like1"/>
</dbReference>
<name>A0ABP8IWA7_9BACT</name>
<dbReference type="SUPFAM" id="SSF52833">
    <property type="entry name" value="Thioredoxin-like"/>
    <property type="match status" value="1"/>
</dbReference>